<feature type="region of interest" description="Disordered" evidence="7">
    <location>
        <begin position="87"/>
        <end position="115"/>
    </location>
</feature>
<keyword evidence="4" id="KW-0862">Zinc</keyword>
<feature type="domain" description="C2H2-type" evidence="8">
    <location>
        <begin position="218"/>
        <end position="245"/>
    </location>
</feature>
<keyword evidence="11" id="KW-1185">Reference proteome</keyword>
<dbReference type="InterPro" id="IPR013087">
    <property type="entry name" value="Znf_C2H2_type"/>
</dbReference>
<dbReference type="PROSITE" id="PS00028">
    <property type="entry name" value="ZINC_FINGER_C2H2_1"/>
    <property type="match status" value="10"/>
</dbReference>
<keyword evidence="3 6" id="KW-0863">Zinc-finger</keyword>
<dbReference type="EMBL" id="CATNWA010001976">
    <property type="protein sequence ID" value="CAI9541632.1"/>
    <property type="molecule type" value="Genomic_DNA"/>
</dbReference>
<evidence type="ECO:0000259" key="8">
    <source>
        <dbReference type="PROSITE" id="PS50157"/>
    </source>
</evidence>
<feature type="compositionally biased region" description="Polar residues" evidence="7">
    <location>
        <begin position="87"/>
        <end position="103"/>
    </location>
</feature>
<feature type="compositionally biased region" description="Basic and acidic residues" evidence="7">
    <location>
        <begin position="157"/>
        <end position="167"/>
    </location>
</feature>
<feature type="domain" description="C2H2-type" evidence="8">
    <location>
        <begin position="386"/>
        <end position="413"/>
    </location>
</feature>
<feature type="domain" description="C2H2-type" evidence="8">
    <location>
        <begin position="117"/>
        <end position="144"/>
    </location>
</feature>
<evidence type="ECO:0000256" key="6">
    <source>
        <dbReference type="PROSITE-ProRule" id="PRU00042"/>
    </source>
</evidence>
<evidence type="ECO:0000256" key="2">
    <source>
        <dbReference type="ARBA" id="ARBA00022737"/>
    </source>
</evidence>
<dbReference type="Proteomes" id="UP001162483">
    <property type="component" value="Unassembled WGS sequence"/>
</dbReference>
<dbReference type="Gene3D" id="3.30.160.60">
    <property type="entry name" value="Classic Zinc Finger"/>
    <property type="match status" value="9"/>
</dbReference>
<evidence type="ECO:0000256" key="1">
    <source>
        <dbReference type="ARBA" id="ARBA00022723"/>
    </source>
</evidence>
<evidence type="ECO:0000256" key="7">
    <source>
        <dbReference type="SAM" id="MobiDB-lite"/>
    </source>
</evidence>
<comment type="caution">
    <text evidence="10">The sequence shown here is derived from an EMBL/GenBank/DDBJ whole genome shotgun (WGS) entry which is preliminary data.</text>
</comment>
<evidence type="ECO:0000256" key="4">
    <source>
        <dbReference type="ARBA" id="ARBA00022833"/>
    </source>
</evidence>
<dbReference type="InterPro" id="IPR036051">
    <property type="entry name" value="KRAB_dom_sf"/>
</dbReference>
<proteinExistence type="predicted"/>
<feature type="domain" description="C2H2-type" evidence="8">
    <location>
        <begin position="330"/>
        <end position="357"/>
    </location>
</feature>
<feature type="domain" description="C2H2-type" evidence="8">
    <location>
        <begin position="190"/>
        <end position="217"/>
    </location>
</feature>
<evidence type="ECO:0000259" key="9">
    <source>
        <dbReference type="PROSITE" id="PS50805"/>
    </source>
</evidence>
<protein>
    <submittedName>
        <fullName evidence="10">Uncharacterized protein</fullName>
    </submittedName>
</protein>
<dbReference type="CDD" id="cd07765">
    <property type="entry name" value="KRAB_A-box"/>
    <property type="match status" value="1"/>
</dbReference>
<feature type="domain" description="C2H2-type" evidence="8">
    <location>
        <begin position="302"/>
        <end position="329"/>
    </location>
</feature>
<feature type="domain" description="C2H2-type" evidence="8">
    <location>
        <begin position="414"/>
        <end position="441"/>
    </location>
</feature>
<gene>
    <name evidence="10" type="ORF">SPARVUS_LOCUS1962637</name>
</gene>
<dbReference type="PROSITE" id="PS50805">
    <property type="entry name" value="KRAB"/>
    <property type="match status" value="1"/>
</dbReference>
<name>A0ABN9B3C8_9NEOB</name>
<dbReference type="PROSITE" id="PS50157">
    <property type="entry name" value="ZINC_FINGER_C2H2_2"/>
    <property type="match status" value="10"/>
</dbReference>
<dbReference type="SUPFAM" id="SSF57667">
    <property type="entry name" value="beta-beta-alpha zinc fingers"/>
    <property type="match status" value="5"/>
</dbReference>
<feature type="non-terminal residue" evidence="10">
    <location>
        <position position="1"/>
    </location>
</feature>
<feature type="compositionally biased region" description="Basic and acidic residues" evidence="7">
    <location>
        <begin position="450"/>
        <end position="466"/>
    </location>
</feature>
<feature type="domain" description="C2H2-type" evidence="8">
    <location>
        <begin position="358"/>
        <end position="385"/>
    </location>
</feature>
<feature type="domain" description="C2H2-type" evidence="8">
    <location>
        <begin position="274"/>
        <end position="301"/>
    </location>
</feature>
<feature type="compositionally biased region" description="Basic residues" evidence="7">
    <location>
        <begin position="137"/>
        <end position="151"/>
    </location>
</feature>
<reference evidence="10" key="1">
    <citation type="submission" date="2023-05" db="EMBL/GenBank/DDBJ databases">
        <authorList>
            <person name="Stuckert A."/>
        </authorList>
    </citation>
    <scope>NUCLEOTIDE SEQUENCE</scope>
</reference>
<evidence type="ECO:0000256" key="5">
    <source>
        <dbReference type="ARBA" id="ARBA00023242"/>
    </source>
</evidence>
<evidence type="ECO:0000313" key="10">
    <source>
        <dbReference type="EMBL" id="CAI9541632.1"/>
    </source>
</evidence>
<dbReference type="PANTHER" id="PTHR23235">
    <property type="entry name" value="KRUEPPEL-LIKE TRANSCRIPTION FACTOR"/>
    <property type="match status" value="1"/>
</dbReference>
<evidence type="ECO:0000256" key="3">
    <source>
        <dbReference type="ARBA" id="ARBA00022771"/>
    </source>
</evidence>
<keyword evidence="5" id="KW-0539">Nucleus</keyword>
<keyword evidence="2" id="KW-0677">Repeat</keyword>
<dbReference type="PANTHER" id="PTHR23235:SF142">
    <property type="entry name" value="ZINC FINGER PROTEIN 384"/>
    <property type="match status" value="1"/>
</dbReference>
<feature type="region of interest" description="Disordered" evidence="7">
    <location>
        <begin position="450"/>
        <end position="474"/>
    </location>
</feature>
<dbReference type="Gene3D" id="6.10.140.140">
    <property type="match status" value="1"/>
</dbReference>
<feature type="domain" description="KRAB" evidence="9">
    <location>
        <begin position="3"/>
        <end position="74"/>
    </location>
</feature>
<feature type="domain" description="C2H2-type" evidence="8">
    <location>
        <begin position="246"/>
        <end position="273"/>
    </location>
</feature>
<dbReference type="SMART" id="SM00349">
    <property type="entry name" value="KRAB"/>
    <property type="match status" value="1"/>
</dbReference>
<keyword evidence="1" id="KW-0479">Metal-binding</keyword>
<dbReference type="SMART" id="SM00355">
    <property type="entry name" value="ZnF_C2H2"/>
    <property type="match status" value="10"/>
</dbReference>
<sequence>VPITFDEVAVYFLEEEWRHLEAWQRQLYQEVMRDNLEAVISLGYEYRHPPPSPRVFTEDDKWTFRHSEDPLEADEEKEPHIKVQRTFQNHSPGSSGHLTNGVTQHEDQKPPSAKKPHRCLECKMIFGSWSQFAAHRRTHDQVKAKHAKTRQALKPADSQKRARDQRKVLGPSDTVKPVTSQSVAPDGKVFKCNNCDKTFINRSVLSLHQRTHTGEKIFKCLECGRSFTKRAQLVVHRKCHIEDRPYKCTLCEKSYNQRSKLVEHHRTHTGEKPFQCSVCGKGFTKRSHLKEHLRIHNGDKPYKCDQCDKTFHYPSNLVEHQRTHSGDRPFQCTECDKSFIKMSKLIVHLRVHTGERPYKCPECGKSFSQQSNLVGHQRTHTRQKPFRCDICNKSFSHHYALVVHQRSHSGEKPYRCSLCEKAFSQNSNLKLHMKVHEPERDQYKRLKTRHEPQPPDIYDVRMKNNHEPQPSSDLDVCKKNNHDSLGVYNSYKKTFSVKEHNILDICKSQHDPATNECPLLAEE</sequence>
<dbReference type="Pfam" id="PF00096">
    <property type="entry name" value="zf-C2H2"/>
    <property type="match status" value="10"/>
</dbReference>
<dbReference type="InterPro" id="IPR001909">
    <property type="entry name" value="KRAB"/>
</dbReference>
<feature type="region of interest" description="Disordered" evidence="7">
    <location>
        <begin position="137"/>
        <end position="180"/>
    </location>
</feature>
<organism evidence="10 11">
    <name type="scientific">Staurois parvus</name>
    <dbReference type="NCBI Taxonomy" id="386267"/>
    <lineage>
        <taxon>Eukaryota</taxon>
        <taxon>Metazoa</taxon>
        <taxon>Chordata</taxon>
        <taxon>Craniata</taxon>
        <taxon>Vertebrata</taxon>
        <taxon>Euteleostomi</taxon>
        <taxon>Amphibia</taxon>
        <taxon>Batrachia</taxon>
        <taxon>Anura</taxon>
        <taxon>Neobatrachia</taxon>
        <taxon>Ranoidea</taxon>
        <taxon>Ranidae</taxon>
        <taxon>Staurois</taxon>
    </lineage>
</organism>
<dbReference type="SUPFAM" id="SSF109640">
    <property type="entry name" value="KRAB domain (Kruppel-associated box)"/>
    <property type="match status" value="1"/>
</dbReference>
<dbReference type="Pfam" id="PF01352">
    <property type="entry name" value="KRAB"/>
    <property type="match status" value="1"/>
</dbReference>
<evidence type="ECO:0000313" key="11">
    <source>
        <dbReference type="Proteomes" id="UP001162483"/>
    </source>
</evidence>
<accession>A0ABN9B3C8</accession>
<dbReference type="InterPro" id="IPR036236">
    <property type="entry name" value="Znf_C2H2_sf"/>
</dbReference>